<feature type="transmembrane region" description="Helical" evidence="8">
    <location>
        <begin position="130"/>
        <end position="147"/>
    </location>
</feature>
<dbReference type="GO" id="GO:0005351">
    <property type="term" value="F:carbohydrate:proton symporter activity"/>
    <property type="evidence" value="ECO:0007669"/>
    <property type="project" value="TreeGrafter"/>
</dbReference>
<feature type="non-terminal residue" evidence="10">
    <location>
        <position position="786"/>
    </location>
</feature>
<evidence type="ECO:0000259" key="9">
    <source>
        <dbReference type="PROSITE" id="PS50850"/>
    </source>
</evidence>
<dbReference type="InterPro" id="IPR029058">
    <property type="entry name" value="AB_hydrolase_fold"/>
</dbReference>
<comment type="subcellular location">
    <subcellularLocation>
        <location evidence="1">Membrane</location>
        <topology evidence="1">Multi-pass membrane protein</topology>
    </subcellularLocation>
</comment>
<keyword evidence="11" id="KW-1185">Reference proteome</keyword>
<dbReference type="EMBL" id="NCSJ02000255">
    <property type="protein sequence ID" value="RFU26555.1"/>
    <property type="molecule type" value="Genomic_DNA"/>
</dbReference>
<evidence type="ECO:0000256" key="7">
    <source>
        <dbReference type="SAM" id="MobiDB-lite"/>
    </source>
</evidence>
<feature type="transmembrane region" description="Helical" evidence="8">
    <location>
        <begin position="376"/>
        <end position="397"/>
    </location>
</feature>
<organism evidence="10 11">
    <name type="scientific">Scytalidium lignicola</name>
    <name type="common">Hyphomycete</name>
    <dbReference type="NCBI Taxonomy" id="5539"/>
    <lineage>
        <taxon>Eukaryota</taxon>
        <taxon>Fungi</taxon>
        <taxon>Dikarya</taxon>
        <taxon>Ascomycota</taxon>
        <taxon>Pezizomycotina</taxon>
        <taxon>Leotiomycetes</taxon>
        <taxon>Leotiomycetes incertae sedis</taxon>
        <taxon>Scytalidium</taxon>
    </lineage>
</organism>
<accession>A0A3E2GZI6</accession>
<evidence type="ECO:0000256" key="3">
    <source>
        <dbReference type="ARBA" id="ARBA00022448"/>
    </source>
</evidence>
<feature type="transmembrane region" description="Helical" evidence="8">
    <location>
        <begin position="19"/>
        <end position="35"/>
    </location>
</feature>
<feature type="transmembrane region" description="Helical" evidence="8">
    <location>
        <begin position="280"/>
        <end position="306"/>
    </location>
</feature>
<feature type="transmembrane region" description="Helical" evidence="8">
    <location>
        <begin position="409"/>
        <end position="431"/>
    </location>
</feature>
<keyword evidence="3" id="KW-0813">Transport</keyword>
<feature type="transmembrane region" description="Helical" evidence="8">
    <location>
        <begin position="341"/>
        <end position="364"/>
    </location>
</feature>
<sequence length="786" mass="85402">MVANSLLSTTICERSNKKVMYYCFVVGLGAILFGLDQGETTGFLAMPRFLEDFGYYDEKLKAYNMSANDQAIIYGVQLAFVCVSCIISGPIGAQYGRRVGLALCAITSIIGPAVQASVTTFAGIVVGRSISGFGIGFAANFVITYWSEAAPVELRGLIVVMYQGLINVAQFVGAAINEGTSGMPTRWAYRAPLLTELAAPLALLAFMFFIPDTPRWYISRGNHDEGLDALRKLRGDTYPEEEIEQEIRLIAAFVEIERELEGSSSFMDCFRGTDRQRTAIVIMVLVFQQLTGIGFITAFGTYFFTITGISNPFVATVITSACGMAGSASAFALIKFFGRRPILITGSAVSAICMLVFAIVGVAAPNSLTADSCLVAFTSIFIYTYGATWGPVAQVVLGEIPSNRLRSKSLAIATALNWLCTLMVVCSLPYLLSDSYVNLGTKVGFIFGGCNVLSFFWALFCLPETKDRTLEQIDEMFLNKVPILKFKHGHKATNGHNSATKATKNGHSEPANEDSMSIHINNIEIRGFILSNCQVRNFLNTPFARIPARFRQAKLVDPRKEKGVIDATKYGPRRPQPSMEALILMVMEAVNLTATSSYGRSISLGKPIVVVSINYRLGYFGCLSSKELRDEAVELGEVGYANQGLIHFFGGDGFQLTAAGESAGAFSVLAHLRSNFPAFQQAFIISCPTGSLHRPDNRQEIFDRLVASTGIAASAPAADKIAALRSLMAKEIEGLLDGNATPAFDDKFWVDQDLTSSLEDGPFSSWVKTVVVGITKDENALFSQLW</sequence>
<dbReference type="InterPro" id="IPR036259">
    <property type="entry name" value="MFS_trans_sf"/>
</dbReference>
<evidence type="ECO:0000256" key="6">
    <source>
        <dbReference type="ARBA" id="ARBA00023136"/>
    </source>
</evidence>
<evidence type="ECO:0000256" key="5">
    <source>
        <dbReference type="ARBA" id="ARBA00022989"/>
    </source>
</evidence>
<protein>
    <recommendedName>
        <fullName evidence="9">Major facilitator superfamily (MFS) profile domain-containing protein</fullName>
    </recommendedName>
</protein>
<evidence type="ECO:0000313" key="10">
    <source>
        <dbReference type="EMBL" id="RFU26555.1"/>
    </source>
</evidence>
<dbReference type="PANTHER" id="PTHR48022">
    <property type="entry name" value="PLASTIDIC GLUCOSE TRANSPORTER 4"/>
    <property type="match status" value="1"/>
</dbReference>
<dbReference type="FunFam" id="1.20.1250.20:FF:000078">
    <property type="entry name" value="MFS maltose transporter, putative"/>
    <property type="match status" value="1"/>
</dbReference>
<dbReference type="GO" id="GO:0016020">
    <property type="term" value="C:membrane"/>
    <property type="evidence" value="ECO:0007669"/>
    <property type="project" value="UniProtKB-SubCell"/>
</dbReference>
<feature type="transmembrane region" description="Helical" evidence="8">
    <location>
        <begin position="188"/>
        <end position="210"/>
    </location>
</feature>
<dbReference type="InterPro" id="IPR050360">
    <property type="entry name" value="MFS_Sugar_Transporters"/>
</dbReference>
<dbReference type="InterPro" id="IPR020846">
    <property type="entry name" value="MFS_dom"/>
</dbReference>
<keyword evidence="5 8" id="KW-1133">Transmembrane helix</keyword>
<evidence type="ECO:0000256" key="1">
    <source>
        <dbReference type="ARBA" id="ARBA00004141"/>
    </source>
</evidence>
<gene>
    <name evidence="10" type="ORF">B7463_g9780</name>
</gene>
<dbReference type="AlphaFoldDB" id="A0A3E2GZI6"/>
<proteinExistence type="inferred from homology"/>
<keyword evidence="6 8" id="KW-0472">Membrane</keyword>
<feature type="transmembrane region" description="Helical" evidence="8">
    <location>
        <begin position="154"/>
        <end position="176"/>
    </location>
</feature>
<dbReference type="Gene3D" id="3.40.50.1820">
    <property type="entry name" value="alpha/beta hydrolase"/>
    <property type="match status" value="2"/>
</dbReference>
<evidence type="ECO:0000313" key="11">
    <source>
        <dbReference type="Proteomes" id="UP000258309"/>
    </source>
</evidence>
<reference evidence="10 11" key="1">
    <citation type="submission" date="2018-05" db="EMBL/GenBank/DDBJ databases">
        <title>Draft genome sequence of Scytalidium lignicola DSM 105466, a ubiquitous saprotrophic fungus.</title>
        <authorList>
            <person name="Buettner E."/>
            <person name="Gebauer A.M."/>
            <person name="Hofrichter M."/>
            <person name="Liers C."/>
            <person name="Kellner H."/>
        </authorList>
    </citation>
    <scope>NUCLEOTIDE SEQUENCE [LARGE SCALE GENOMIC DNA]</scope>
    <source>
        <strain evidence="10 11">DSM 105466</strain>
    </source>
</reference>
<dbReference type="InterPro" id="IPR003663">
    <property type="entry name" value="Sugar/inositol_transpt"/>
</dbReference>
<dbReference type="PROSITE" id="PS50850">
    <property type="entry name" value="MFS"/>
    <property type="match status" value="1"/>
</dbReference>
<dbReference type="PROSITE" id="PS00217">
    <property type="entry name" value="SUGAR_TRANSPORT_2"/>
    <property type="match status" value="1"/>
</dbReference>
<dbReference type="Gene3D" id="1.20.1250.20">
    <property type="entry name" value="MFS general substrate transporter like domains"/>
    <property type="match status" value="1"/>
</dbReference>
<dbReference type="Pfam" id="PF00083">
    <property type="entry name" value="Sugar_tr"/>
    <property type="match status" value="1"/>
</dbReference>
<feature type="region of interest" description="Disordered" evidence="7">
    <location>
        <begin position="490"/>
        <end position="513"/>
    </location>
</feature>
<dbReference type="InterPro" id="IPR005829">
    <property type="entry name" value="Sugar_transporter_CS"/>
</dbReference>
<feature type="transmembrane region" description="Helical" evidence="8">
    <location>
        <begin position="312"/>
        <end position="334"/>
    </location>
</feature>
<dbReference type="OrthoDB" id="6612291at2759"/>
<dbReference type="SUPFAM" id="SSF103473">
    <property type="entry name" value="MFS general substrate transporter"/>
    <property type="match status" value="1"/>
</dbReference>
<comment type="similarity">
    <text evidence="2">Belongs to the major facilitator superfamily. Sugar transporter (TC 2.A.1.1) family.</text>
</comment>
<dbReference type="Pfam" id="PF00135">
    <property type="entry name" value="COesterase"/>
    <property type="match status" value="1"/>
</dbReference>
<name>A0A3E2GZI6_SCYLI</name>
<comment type="caution">
    <text evidence="10">The sequence shown here is derived from an EMBL/GenBank/DDBJ whole genome shotgun (WGS) entry which is preliminary data.</text>
</comment>
<keyword evidence="4 8" id="KW-0812">Transmembrane</keyword>
<evidence type="ECO:0000256" key="2">
    <source>
        <dbReference type="ARBA" id="ARBA00010992"/>
    </source>
</evidence>
<dbReference type="NCBIfam" id="TIGR00879">
    <property type="entry name" value="SP"/>
    <property type="match status" value="1"/>
</dbReference>
<dbReference type="PANTHER" id="PTHR48022:SF10">
    <property type="entry name" value="MAJOR FACILITATOR SUPERFAMILY (MFS) PROFILE DOMAIN-CONTAINING PROTEIN"/>
    <property type="match status" value="1"/>
</dbReference>
<dbReference type="SUPFAM" id="SSF53474">
    <property type="entry name" value="alpha/beta-Hydrolases"/>
    <property type="match status" value="1"/>
</dbReference>
<evidence type="ECO:0000256" key="8">
    <source>
        <dbReference type="SAM" id="Phobius"/>
    </source>
</evidence>
<dbReference type="PRINTS" id="PR00171">
    <property type="entry name" value="SUGRTRNSPORT"/>
</dbReference>
<feature type="compositionally biased region" description="Polar residues" evidence="7">
    <location>
        <begin position="494"/>
        <end position="505"/>
    </location>
</feature>
<dbReference type="InterPro" id="IPR005828">
    <property type="entry name" value="MFS_sugar_transport-like"/>
</dbReference>
<feature type="non-terminal residue" evidence="10">
    <location>
        <position position="1"/>
    </location>
</feature>
<evidence type="ECO:0000256" key="4">
    <source>
        <dbReference type="ARBA" id="ARBA00022692"/>
    </source>
</evidence>
<dbReference type="Proteomes" id="UP000258309">
    <property type="component" value="Unassembled WGS sequence"/>
</dbReference>
<feature type="transmembrane region" description="Helical" evidence="8">
    <location>
        <begin position="443"/>
        <end position="462"/>
    </location>
</feature>
<feature type="transmembrane region" description="Helical" evidence="8">
    <location>
        <begin position="99"/>
        <end position="124"/>
    </location>
</feature>
<feature type="transmembrane region" description="Helical" evidence="8">
    <location>
        <begin position="71"/>
        <end position="92"/>
    </location>
</feature>
<feature type="domain" description="Major facilitator superfamily (MFS) profile" evidence="9">
    <location>
        <begin position="22"/>
        <end position="466"/>
    </location>
</feature>
<dbReference type="InterPro" id="IPR002018">
    <property type="entry name" value="CarbesteraseB"/>
</dbReference>